<sequence length="1115" mass="115792">MVPFGLIAAALVGVAVPSMAAAQTPVVKTLLDQAAYWRAKGRNDLADQALRRARAIDPSAAEAAPVRPKTTAKPTPAPRPASARAAPAAAAPAPSRAQAAPARPASTAGTARVAGFSALESGDLATAASRFERALAVDRNDSAALGGLGIVRLRQSRFAQARDLLERASRLPGADRWADALASARFFGGIEDARDALDKGLLDKAQAIAEDTVRLGNPKPQAALELLAQIYEKQGRFADSADLYRQASAGGGSDEARLASRAARGRALDAMARGDDYGAEREFQGGLLLDRDDPWIRYEFARFMLARGRRGDAESLIASLAQSNDPDALYAAALINKDLGNLLAASALVERVPESRRSPAIRNFSIGIKIEVAIARAKTLADSGQRAAAVSALRQIASQPSLPAARRAEVAGALYDLGDEATAASLARSALDGEITDLGGYDALVRVFAKTGREDLARTALQQASALGGAAPDSQRAVARMSAGLAIAQADKMRLAGQFAPAFDVLQGAWNAAPGDPEILTALAGLYQSGGMPARAAQSFQLVLARDPRNRDALLGLAQSAQAAGDRGLSKDAAERALSAYPNDYQVPLALARVAQDRGDKGAATRLLKRARELYERQNGAGTAIMPGANPFAAAPGASDGNPFRAPAFAAAAPAAVNPFALGNGTRLPSASPAPAMSGGLGYQAYAPASPVQPGGAQAASASGWGVASPSAASGSGGFGAGIPSGPVDPVLAAIASDIETLSADSRTRADLQTGYRSRKGETGLSAMNEITGAAELSTGLAGGRVRARAEAVVIDSGRPTGSGLARFGRNATIEARAIVDEERAVLAQAKTQQASGVAFTVGYADQNVQVEGGTTPVGMGETRATFRASVTPELSPGVRAKAWAERKAVTDSVVSYAGTRDPVSGERWGQVMRTGGGAGLSYDRDGSGVYGEVAYNQFTGTNVRKNRGIEANIGGYLRLMKGEHSQLTGGLNANYQSYENSQNFFTFGQGGYFSPQSFLSIGFPINYTLQTDKFDIKANFTPGFQSFSQEETAIYPIDLALQADLDAMKAANADVRAHYDSLSRTGFAVSAGGEAYYRVSPNTQVGGNASFTSFGQYEEFRSLIGIRQAIGGRR</sequence>
<keyword evidence="2 7" id="KW-0732">Signal</keyword>
<dbReference type="Pfam" id="PF05420">
    <property type="entry name" value="BCSC_C"/>
    <property type="match status" value="1"/>
</dbReference>
<evidence type="ECO:0000256" key="3">
    <source>
        <dbReference type="ARBA" id="ARBA00022737"/>
    </source>
</evidence>
<dbReference type="InterPro" id="IPR052346">
    <property type="entry name" value="O-mannosyl-transferase_TMTC"/>
</dbReference>
<keyword evidence="4" id="KW-0802">TPR repeat</keyword>
<evidence type="ECO:0000313" key="9">
    <source>
        <dbReference type="EMBL" id="AJP74364.1"/>
    </source>
</evidence>
<evidence type="ECO:0000256" key="4">
    <source>
        <dbReference type="ARBA" id="ARBA00022803"/>
    </source>
</evidence>
<dbReference type="Proteomes" id="UP000032300">
    <property type="component" value="Chromosome"/>
</dbReference>
<evidence type="ECO:0000256" key="2">
    <source>
        <dbReference type="ARBA" id="ARBA00022729"/>
    </source>
</evidence>
<proteinExistence type="predicted"/>
<evidence type="ECO:0000256" key="1">
    <source>
        <dbReference type="ARBA" id="ARBA00005186"/>
    </source>
</evidence>
<evidence type="ECO:0000313" key="10">
    <source>
        <dbReference type="Proteomes" id="UP000032300"/>
    </source>
</evidence>
<dbReference type="PANTHER" id="PTHR44227:SF3">
    <property type="entry name" value="PROTEIN O-MANNOSYL-TRANSFERASE TMTC4"/>
    <property type="match status" value="1"/>
</dbReference>
<evidence type="ECO:0000256" key="7">
    <source>
        <dbReference type="SAM" id="SignalP"/>
    </source>
</evidence>
<organism evidence="9 10">
    <name type="scientific">Sphingomonas hengshuiensis</name>
    <dbReference type="NCBI Taxonomy" id="1609977"/>
    <lineage>
        <taxon>Bacteria</taxon>
        <taxon>Pseudomonadati</taxon>
        <taxon>Pseudomonadota</taxon>
        <taxon>Alphaproteobacteria</taxon>
        <taxon>Sphingomonadales</taxon>
        <taxon>Sphingomonadaceae</taxon>
        <taxon>Sphingomonas</taxon>
    </lineage>
</organism>
<feature type="region of interest" description="Disordered" evidence="6">
    <location>
        <begin position="56"/>
        <end position="106"/>
    </location>
</feature>
<dbReference type="SUPFAM" id="SSF48452">
    <property type="entry name" value="TPR-like"/>
    <property type="match status" value="3"/>
</dbReference>
<feature type="domain" description="Cellulose synthase operon C C-terminal" evidence="8">
    <location>
        <begin position="767"/>
        <end position="1110"/>
    </location>
</feature>
<dbReference type="InterPro" id="IPR019734">
    <property type="entry name" value="TPR_rpt"/>
</dbReference>
<dbReference type="UniPathway" id="UPA00694"/>
<dbReference type="GO" id="GO:0030244">
    <property type="term" value="P:cellulose biosynthetic process"/>
    <property type="evidence" value="ECO:0007669"/>
    <property type="project" value="UniProtKB-KW"/>
</dbReference>
<gene>
    <name evidence="9" type="ORF">TS85_08135</name>
</gene>
<reference evidence="9 10" key="2">
    <citation type="submission" date="2015-02" db="EMBL/GenBank/DDBJ databases">
        <title>The complete genome of Sphingomonas hengshuiensis sp. WHSC-8 isolated from soil of Hengshui Lake.</title>
        <authorList>
            <person name="Wei S."/>
            <person name="Guo J."/>
            <person name="Su C."/>
            <person name="Wu R."/>
            <person name="Zhang Z."/>
            <person name="Liang K."/>
            <person name="Li H."/>
            <person name="Wang T."/>
            <person name="Liu H."/>
            <person name="Zhang C."/>
            <person name="Li Z."/>
            <person name="Wang Q."/>
            <person name="Meng J."/>
        </authorList>
    </citation>
    <scope>NUCLEOTIDE SEQUENCE [LARGE SCALE GENOMIC DNA]</scope>
    <source>
        <strain evidence="9 10">WHSC-8</strain>
    </source>
</reference>
<dbReference type="Gene3D" id="1.25.40.10">
    <property type="entry name" value="Tetratricopeptide repeat domain"/>
    <property type="match status" value="3"/>
</dbReference>
<protein>
    <submittedName>
        <fullName evidence="9">Cellulose synthase</fullName>
    </submittedName>
</protein>
<feature type="compositionally biased region" description="Low complexity" evidence="6">
    <location>
        <begin position="63"/>
        <end position="106"/>
    </location>
</feature>
<accession>A0A7U5BFK6</accession>
<feature type="chain" id="PRO_5031555855" evidence="7">
    <location>
        <begin position="21"/>
        <end position="1115"/>
    </location>
</feature>
<keyword evidence="3" id="KW-0677">Repeat</keyword>
<dbReference type="AlphaFoldDB" id="A0A7U5BFK6"/>
<dbReference type="Pfam" id="PF13432">
    <property type="entry name" value="TPR_16"/>
    <property type="match status" value="1"/>
</dbReference>
<evidence type="ECO:0000256" key="6">
    <source>
        <dbReference type="SAM" id="MobiDB-lite"/>
    </source>
</evidence>
<evidence type="ECO:0000259" key="8">
    <source>
        <dbReference type="Pfam" id="PF05420"/>
    </source>
</evidence>
<dbReference type="GO" id="GO:0019867">
    <property type="term" value="C:outer membrane"/>
    <property type="evidence" value="ECO:0007669"/>
    <property type="project" value="InterPro"/>
</dbReference>
<name>A0A7U5BFK6_9SPHN</name>
<comment type="pathway">
    <text evidence="1">Glycan metabolism; bacterial cellulose biosynthesis.</text>
</comment>
<dbReference type="KEGG" id="sphi:TS85_08135"/>
<dbReference type="EMBL" id="CP010836">
    <property type="protein sequence ID" value="AJP74364.1"/>
    <property type="molecule type" value="Genomic_DNA"/>
</dbReference>
<dbReference type="SMART" id="SM00028">
    <property type="entry name" value="TPR"/>
    <property type="match status" value="6"/>
</dbReference>
<evidence type="ECO:0000256" key="5">
    <source>
        <dbReference type="ARBA" id="ARBA00022916"/>
    </source>
</evidence>
<dbReference type="PANTHER" id="PTHR44227">
    <property type="match status" value="1"/>
</dbReference>
<dbReference type="InterPro" id="IPR008410">
    <property type="entry name" value="BCSC_C"/>
</dbReference>
<reference evidence="9 10" key="1">
    <citation type="journal article" date="2015" name="Int. J. Syst. Evol. Microbiol.">
        <title>Sphingomonas hengshuiensis sp. nov., isolated from lake wetland.</title>
        <authorList>
            <person name="Wei S."/>
            <person name="Wang T."/>
            <person name="Liu H."/>
            <person name="Zhang C."/>
            <person name="Guo J."/>
            <person name="Wang Q."/>
            <person name="Liang K."/>
            <person name="Zhang Z."/>
        </authorList>
    </citation>
    <scope>NUCLEOTIDE SEQUENCE [LARGE SCALE GENOMIC DNA]</scope>
    <source>
        <strain evidence="9 10">WHSC-8</strain>
    </source>
</reference>
<keyword evidence="5" id="KW-0135">Cellulose biosynthesis</keyword>
<dbReference type="InterPro" id="IPR011990">
    <property type="entry name" value="TPR-like_helical_dom_sf"/>
</dbReference>
<keyword evidence="10" id="KW-1185">Reference proteome</keyword>
<feature type="signal peptide" evidence="7">
    <location>
        <begin position="1"/>
        <end position="20"/>
    </location>
</feature>
<dbReference type="Pfam" id="PF14559">
    <property type="entry name" value="TPR_19"/>
    <property type="match status" value="1"/>
</dbReference>